<dbReference type="Pfam" id="PF04351">
    <property type="entry name" value="PilP"/>
    <property type="match status" value="1"/>
</dbReference>
<evidence type="ECO:0000313" key="3">
    <source>
        <dbReference type="Proteomes" id="UP000295150"/>
    </source>
</evidence>
<dbReference type="EMBL" id="SNWH01000004">
    <property type="protein sequence ID" value="TDO12495.1"/>
    <property type="molecule type" value="Genomic_DNA"/>
</dbReference>
<organism evidence="2 3">
    <name type="scientific">Halomonas ventosae</name>
    <dbReference type="NCBI Taxonomy" id="229007"/>
    <lineage>
        <taxon>Bacteria</taxon>
        <taxon>Pseudomonadati</taxon>
        <taxon>Pseudomonadota</taxon>
        <taxon>Gammaproteobacteria</taxon>
        <taxon>Oceanospirillales</taxon>
        <taxon>Halomonadaceae</taxon>
        <taxon>Halomonas</taxon>
    </lineage>
</organism>
<dbReference type="RefSeq" id="WP_133482422.1">
    <property type="nucleotide sequence ID" value="NZ_SNWH01000004.1"/>
</dbReference>
<protein>
    <submittedName>
        <fullName evidence="2">Type IV pilus assembly protein PilP</fullName>
    </submittedName>
</protein>
<accession>A0A4R6HVM1</accession>
<sequence length="173" mass="19052">MNPGYLLLLVVVLTLLVGCAEPRLGELDRQLADIRRNPGAPHNIVLPEIPEFEPVPYAEADQRSPFMPQRPEAQARAQGSNELAPDMTRPREPLEAYRLSELQLVGTLVEGGQSSALVRAPDGQVHRLRVGNYLGSDFGRITSITSSSVQLIEVVPTGRGDWVERTTQLTFDN</sequence>
<feature type="region of interest" description="Disordered" evidence="1">
    <location>
        <begin position="63"/>
        <end position="88"/>
    </location>
</feature>
<dbReference type="Gene3D" id="2.30.30.830">
    <property type="match status" value="1"/>
</dbReference>
<dbReference type="OrthoDB" id="5296580at2"/>
<reference evidence="2 3" key="1">
    <citation type="submission" date="2019-03" db="EMBL/GenBank/DDBJ databases">
        <title>Freshwater and sediment microbial communities from various areas in North America, analyzing microbe dynamics in response to fracking.</title>
        <authorList>
            <person name="Lamendella R."/>
        </authorList>
    </citation>
    <scope>NUCLEOTIDE SEQUENCE [LARGE SCALE GENOMIC DNA]</scope>
    <source>
        <strain evidence="2 3">1_TX</strain>
    </source>
</reference>
<keyword evidence="3" id="KW-1185">Reference proteome</keyword>
<name>A0A4R6HVM1_9GAMM</name>
<dbReference type="Proteomes" id="UP000295150">
    <property type="component" value="Unassembled WGS sequence"/>
</dbReference>
<dbReference type="InterPro" id="IPR007446">
    <property type="entry name" value="PilP"/>
</dbReference>
<dbReference type="PIRSF" id="PIRSF016481">
    <property type="entry name" value="Pilus_assembly_PilP"/>
    <property type="match status" value="1"/>
</dbReference>
<proteinExistence type="predicted"/>
<dbReference type="AlphaFoldDB" id="A0A4R6HVM1"/>
<gene>
    <name evidence="2" type="ORF">DFO68_1047</name>
</gene>
<evidence type="ECO:0000256" key="1">
    <source>
        <dbReference type="SAM" id="MobiDB-lite"/>
    </source>
</evidence>
<evidence type="ECO:0000313" key="2">
    <source>
        <dbReference type="EMBL" id="TDO12495.1"/>
    </source>
</evidence>
<comment type="caution">
    <text evidence="2">The sequence shown here is derived from an EMBL/GenBank/DDBJ whole genome shotgun (WGS) entry which is preliminary data.</text>
</comment>